<organism evidence="1 2">
    <name type="scientific">Desulfobacula phenolica</name>
    <dbReference type="NCBI Taxonomy" id="90732"/>
    <lineage>
        <taxon>Bacteria</taxon>
        <taxon>Pseudomonadati</taxon>
        <taxon>Thermodesulfobacteriota</taxon>
        <taxon>Desulfobacteria</taxon>
        <taxon>Desulfobacterales</taxon>
        <taxon>Desulfobacteraceae</taxon>
        <taxon>Desulfobacula</taxon>
    </lineage>
</organism>
<dbReference type="RefSeq" id="WP_092237996.1">
    <property type="nucleotide sequence ID" value="NZ_FNLL01000017.1"/>
</dbReference>
<protein>
    <submittedName>
        <fullName evidence="1">Uncharacterized protein</fullName>
    </submittedName>
</protein>
<name>A0A1H2JY88_9BACT</name>
<dbReference type="Proteomes" id="UP000199608">
    <property type="component" value="Unassembled WGS sequence"/>
</dbReference>
<gene>
    <name evidence="1" type="ORF">SAMN04487931_11723</name>
</gene>
<evidence type="ECO:0000313" key="1">
    <source>
        <dbReference type="EMBL" id="SDU61181.1"/>
    </source>
</evidence>
<accession>A0A1H2JY88</accession>
<reference evidence="2" key="1">
    <citation type="submission" date="2016-10" db="EMBL/GenBank/DDBJ databases">
        <authorList>
            <person name="Varghese N."/>
            <person name="Submissions S."/>
        </authorList>
    </citation>
    <scope>NUCLEOTIDE SEQUENCE [LARGE SCALE GENOMIC DNA]</scope>
    <source>
        <strain evidence="2">DSM 3384</strain>
    </source>
</reference>
<keyword evidence="2" id="KW-1185">Reference proteome</keyword>
<dbReference type="EMBL" id="FNLL01000017">
    <property type="protein sequence ID" value="SDU61181.1"/>
    <property type="molecule type" value="Genomic_DNA"/>
</dbReference>
<proteinExistence type="predicted"/>
<sequence>MDLHQTDILTKVSRYNLIRNGRMIYIDVHQKIQGNLADKFIAVPNLVNIVAKPEHQGAGDNEQNALEDCLKKIKGLNLEDLFPEAGSPAPTSKDN</sequence>
<evidence type="ECO:0000313" key="2">
    <source>
        <dbReference type="Proteomes" id="UP000199608"/>
    </source>
</evidence>
<dbReference type="AlphaFoldDB" id="A0A1H2JY88"/>